<accession>A0A8I0HNU3</accession>
<gene>
    <name evidence="3" type="ORF">H9627_03445</name>
</gene>
<dbReference type="GO" id="GO:0003700">
    <property type="term" value="F:DNA-binding transcription factor activity"/>
    <property type="evidence" value="ECO:0007669"/>
    <property type="project" value="InterPro"/>
</dbReference>
<dbReference type="InterPro" id="IPR039422">
    <property type="entry name" value="MarR/SlyA-like"/>
</dbReference>
<dbReference type="InterPro" id="IPR036390">
    <property type="entry name" value="WH_DNA-bd_sf"/>
</dbReference>
<sequence length="209" mass="22717">MQESENKHGDESPLNNLYDVKSSDPRSELIDRSDVSPADVAQIGRLMKALANLRDTERAVAAAASRYMALSAQDMRALHYLMVAGNAGQLVTPGMLGAHLSLSPASVTKMLNRLEKGEHIIRKVHPIDRRAFALEVTPATRAEAMETLGKHQARRFESAKRLTSEEREVVIRFLEDMANELSLSNASWAEGDADSRAAAPPAAQGAKSG</sequence>
<keyword evidence="4" id="KW-1185">Reference proteome</keyword>
<name>A0A8I0HNU3_9CORY</name>
<evidence type="ECO:0000256" key="1">
    <source>
        <dbReference type="SAM" id="MobiDB-lite"/>
    </source>
</evidence>
<comment type="caution">
    <text evidence="3">The sequence shown here is derived from an EMBL/GenBank/DDBJ whole genome shotgun (WGS) entry which is preliminary data.</text>
</comment>
<dbReference type="InterPro" id="IPR036388">
    <property type="entry name" value="WH-like_DNA-bd_sf"/>
</dbReference>
<feature type="compositionally biased region" description="Basic and acidic residues" evidence="1">
    <location>
        <begin position="21"/>
        <end position="34"/>
    </location>
</feature>
<dbReference type="PANTHER" id="PTHR33164:SF43">
    <property type="entry name" value="HTH-TYPE TRANSCRIPTIONAL REPRESSOR YETL"/>
    <property type="match status" value="1"/>
</dbReference>
<dbReference type="EMBL" id="JACSPR010000002">
    <property type="protein sequence ID" value="MBD8029392.1"/>
    <property type="molecule type" value="Genomic_DNA"/>
</dbReference>
<feature type="compositionally biased region" description="Basic and acidic residues" evidence="1">
    <location>
        <begin position="1"/>
        <end position="11"/>
    </location>
</feature>
<feature type="domain" description="HTH marR-type" evidence="2">
    <location>
        <begin position="40"/>
        <end position="179"/>
    </location>
</feature>
<dbReference type="SUPFAM" id="SSF46785">
    <property type="entry name" value="Winged helix' DNA-binding domain"/>
    <property type="match status" value="1"/>
</dbReference>
<dbReference type="PROSITE" id="PS50995">
    <property type="entry name" value="HTH_MARR_2"/>
    <property type="match status" value="1"/>
</dbReference>
<dbReference type="Proteomes" id="UP000650224">
    <property type="component" value="Unassembled WGS sequence"/>
</dbReference>
<dbReference type="Pfam" id="PF12802">
    <property type="entry name" value="MarR_2"/>
    <property type="match status" value="1"/>
</dbReference>
<dbReference type="SMART" id="SM00347">
    <property type="entry name" value="HTH_MARR"/>
    <property type="match status" value="1"/>
</dbReference>
<dbReference type="Gene3D" id="1.10.10.10">
    <property type="entry name" value="Winged helix-like DNA-binding domain superfamily/Winged helix DNA-binding domain"/>
    <property type="match status" value="1"/>
</dbReference>
<reference evidence="3 4" key="1">
    <citation type="submission" date="2020-08" db="EMBL/GenBank/DDBJ databases">
        <title>A Genomic Blueprint of the Chicken Gut Microbiome.</title>
        <authorList>
            <person name="Gilroy R."/>
            <person name="Ravi A."/>
            <person name="Getino M."/>
            <person name="Pursley I."/>
            <person name="Horton D.L."/>
            <person name="Alikhan N.-F."/>
            <person name="Baker D."/>
            <person name="Gharbi K."/>
            <person name="Hall N."/>
            <person name="Watson M."/>
            <person name="Adriaenssens E.M."/>
            <person name="Foster-Nyarko E."/>
            <person name="Jarju S."/>
            <person name="Secka A."/>
            <person name="Antonio M."/>
            <person name="Oren A."/>
            <person name="Chaudhuri R."/>
            <person name="La Ragione R.M."/>
            <person name="Hildebrand F."/>
            <person name="Pallen M.J."/>
        </authorList>
    </citation>
    <scope>NUCLEOTIDE SEQUENCE [LARGE SCALE GENOMIC DNA]</scope>
    <source>
        <strain evidence="3 4">Sa1YVA5</strain>
    </source>
</reference>
<dbReference type="RefSeq" id="WP_191732635.1">
    <property type="nucleotide sequence ID" value="NZ_JACSPR010000002.1"/>
</dbReference>
<evidence type="ECO:0000313" key="3">
    <source>
        <dbReference type="EMBL" id="MBD8029392.1"/>
    </source>
</evidence>
<evidence type="ECO:0000259" key="2">
    <source>
        <dbReference type="PROSITE" id="PS50995"/>
    </source>
</evidence>
<evidence type="ECO:0000313" key="4">
    <source>
        <dbReference type="Proteomes" id="UP000650224"/>
    </source>
</evidence>
<dbReference type="InterPro" id="IPR000835">
    <property type="entry name" value="HTH_MarR-typ"/>
</dbReference>
<organism evidence="3 4">
    <name type="scientific">Corynebacterium gallinarum</name>
    <dbReference type="NCBI Taxonomy" id="2762214"/>
    <lineage>
        <taxon>Bacteria</taxon>
        <taxon>Bacillati</taxon>
        <taxon>Actinomycetota</taxon>
        <taxon>Actinomycetes</taxon>
        <taxon>Mycobacteriales</taxon>
        <taxon>Corynebacteriaceae</taxon>
        <taxon>Corynebacterium</taxon>
    </lineage>
</organism>
<feature type="region of interest" description="Disordered" evidence="1">
    <location>
        <begin position="1"/>
        <end position="34"/>
    </location>
</feature>
<dbReference type="AlphaFoldDB" id="A0A8I0HNU3"/>
<dbReference type="GO" id="GO:0006950">
    <property type="term" value="P:response to stress"/>
    <property type="evidence" value="ECO:0007669"/>
    <property type="project" value="TreeGrafter"/>
</dbReference>
<dbReference type="PANTHER" id="PTHR33164">
    <property type="entry name" value="TRANSCRIPTIONAL REGULATOR, MARR FAMILY"/>
    <property type="match status" value="1"/>
</dbReference>
<protein>
    <submittedName>
        <fullName evidence="3">MarR family transcriptional regulator</fullName>
    </submittedName>
</protein>
<proteinExistence type="predicted"/>